<accession>A0AAV4Y8D9</accession>
<comment type="caution">
    <text evidence="1">The sequence shown here is derived from an EMBL/GenBank/DDBJ whole genome shotgun (WGS) entry which is preliminary data.</text>
</comment>
<sequence length="93" mass="10397">MFFSSLQKMEEDPKKHPALSSAPWRAGFEFIRLTASIPHTRRLGGRRIAEHVLFFLAKDGGGPQRKHPAFSLAPRGAVVVVETNQLDVMELLT</sequence>
<gene>
    <name evidence="1" type="ORF">CEXT_459041</name>
</gene>
<evidence type="ECO:0000313" key="2">
    <source>
        <dbReference type="Proteomes" id="UP001054945"/>
    </source>
</evidence>
<evidence type="ECO:0000313" key="1">
    <source>
        <dbReference type="EMBL" id="GIZ02455.1"/>
    </source>
</evidence>
<name>A0AAV4Y8D9_CAEEX</name>
<dbReference type="AlphaFoldDB" id="A0AAV4Y8D9"/>
<proteinExistence type="predicted"/>
<organism evidence="1 2">
    <name type="scientific">Caerostris extrusa</name>
    <name type="common">Bark spider</name>
    <name type="synonym">Caerostris bankana</name>
    <dbReference type="NCBI Taxonomy" id="172846"/>
    <lineage>
        <taxon>Eukaryota</taxon>
        <taxon>Metazoa</taxon>
        <taxon>Ecdysozoa</taxon>
        <taxon>Arthropoda</taxon>
        <taxon>Chelicerata</taxon>
        <taxon>Arachnida</taxon>
        <taxon>Araneae</taxon>
        <taxon>Araneomorphae</taxon>
        <taxon>Entelegynae</taxon>
        <taxon>Araneoidea</taxon>
        <taxon>Araneidae</taxon>
        <taxon>Caerostris</taxon>
    </lineage>
</organism>
<dbReference type="Proteomes" id="UP001054945">
    <property type="component" value="Unassembled WGS sequence"/>
</dbReference>
<dbReference type="EMBL" id="BPLR01001461">
    <property type="protein sequence ID" value="GIZ02455.1"/>
    <property type="molecule type" value="Genomic_DNA"/>
</dbReference>
<reference evidence="1 2" key="1">
    <citation type="submission" date="2021-06" db="EMBL/GenBank/DDBJ databases">
        <title>Caerostris extrusa draft genome.</title>
        <authorList>
            <person name="Kono N."/>
            <person name="Arakawa K."/>
        </authorList>
    </citation>
    <scope>NUCLEOTIDE SEQUENCE [LARGE SCALE GENOMIC DNA]</scope>
</reference>
<keyword evidence="2" id="KW-1185">Reference proteome</keyword>
<protein>
    <submittedName>
        <fullName evidence="1">Uncharacterized protein</fullName>
    </submittedName>
</protein>